<protein>
    <submittedName>
        <fullName evidence="2">Ig-like domain-containing protein</fullName>
    </submittedName>
</protein>
<organism evidence="2 3">
    <name type="scientific">Candidatus Erysipelatoclostridium merdavium</name>
    <dbReference type="NCBI Taxonomy" id="2838566"/>
    <lineage>
        <taxon>Bacteria</taxon>
        <taxon>Bacillati</taxon>
        <taxon>Bacillota</taxon>
        <taxon>Erysipelotrichia</taxon>
        <taxon>Erysipelotrichales</taxon>
        <taxon>Erysipelotrichales incertae sedis</taxon>
    </lineage>
</organism>
<dbReference type="SUPFAM" id="SSF49373">
    <property type="entry name" value="Invasin/intimin cell-adhesion fragments"/>
    <property type="match status" value="1"/>
</dbReference>
<dbReference type="EMBL" id="DXET01000092">
    <property type="protein sequence ID" value="HIX81143.1"/>
    <property type="molecule type" value="Genomic_DNA"/>
</dbReference>
<reference evidence="2" key="1">
    <citation type="journal article" date="2021" name="PeerJ">
        <title>Extensive microbial diversity within the chicken gut microbiome revealed by metagenomics and culture.</title>
        <authorList>
            <person name="Gilroy R."/>
            <person name="Ravi A."/>
            <person name="Getino M."/>
            <person name="Pursley I."/>
            <person name="Horton D.L."/>
            <person name="Alikhan N.F."/>
            <person name="Baker D."/>
            <person name="Gharbi K."/>
            <person name="Hall N."/>
            <person name="Watson M."/>
            <person name="Adriaenssens E.M."/>
            <person name="Foster-Nyarko E."/>
            <person name="Jarju S."/>
            <person name="Secka A."/>
            <person name="Antonio M."/>
            <person name="Oren A."/>
            <person name="Chaudhuri R.R."/>
            <person name="La Ragione R."/>
            <person name="Hildebrand F."/>
            <person name="Pallen M.J."/>
        </authorList>
    </citation>
    <scope>NUCLEOTIDE SEQUENCE</scope>
    <source>
        <strain evidence="2">ChiGjej1B1-14440</strain>
    </source>
</reference>
<reference evidence="2" key="2">
    <citation type="submission" date="2021-04" db="EMBL/GenBank/DDBJ databases">
        <authorList>
            <person name="Gilroy R."/>
        </authorList>
    </citation>
    <scope>NUCLEOTIDE SEQUENCE</scope>
    <source>
        <strain evidence="2">ChiGjej1B1-14440</strain>
    </source>
</reference>
<name>A0A9D1XKG2_9FIRM</name>
<feature type="domain" description="BIG2" evidence="1">
    <location>
        <begin position="188"/>
        <end position="256"/>
    </location>
</feature>
<accession>A0A9D1XKG2</accession>
<dbReference type="InterPro" id="IPR008964">
    <property type="entry name" value="Invasin/intimin_cell_adhesion"/>
</dbReference>
<dbReference type="SMART" id="SM00635">
    <property type="entry name" value="BID_2"/>
    <property type="match status" value="1"/>
</dbReference>
<gene>
    <name evidence="2" type="ORF">H9980_04115</name>
</gene>
<dbReference type="Proteomes" id="UP000886724">
    <property type="component" value="Unassembled WGS sequence"/>
</dbReference>
<dbReference type="InterPro" id="IPR003343">
    <property type="entry name" value="Big_2"/>
</dbReference>
<dbReference type="AlphaFoldDB" id="A0A9D1XKG2"/>
<evidence type="ECO:0000313" key="2">
    <source>
        <dbReference type="EMBL" id="HIX81143.1"/>
    </source>
</evidence>
<dbReference type="Pfam" id="PF02368">
    <property type="entry name" value="Big_2"/>
    <property type="match status" value="1"/>
</dbReference>
<evidence type="ECO:0000259" key="1">
    <source>
        <dbReference type="SMART" id="SM00635"/>
    </source>
</evidence>
<sequence length="324" mass="35533">MKFKKRTKIIGIVAILIALIGGITGYHSYSHPELKLNAKTVNVEYGADVEKYLINSIDTSIYGDKSVVDDIEFTCKKINDFGDVDVGEYTIKYKYRDSEKTLKLIVKDTTAPEIKLRNSANIFENDVIDYDSLVSVDDLSSYKTSYDDSAVNYNTPGSYIAKYIVEDKYGNKNEVEIPVTVNQLLLQTTSPASISLNPDGTSKFEVSTNCNSAIFYNSSNPNVASVDNAGNIIAKSAGSATITATVKGKQVSTNVVVTNPKPVNNYQSNLPVNKNDDVTYTVYKTRTGDCYHRSGCRYLSRSCIPVSRSSAISQGLRACSVCNP</sequence>
<dbReference type="Gene3D" id="2.60.40.10">
    <property type="entry name" value="Immunoglobulins"/>
    <property type="match status" value="1"/>
</dbReference>
<comment type="caution">
    <text evidence="2">The sequence shown here is derived from an EMBL/GenBank/DDBJ whole genome shotgun (WGS) entry which is preliminary data.</text>
</comment>
<dbReference type="InterPro" id="IPR013783">
    <property type="entry name" value="Ig-like_fold"/>
</dbReference>
<dbReference type="Gene3D" id="2.60.40.1080">
    <property type="match status" value="1"/>
</dbReference>
<proteinExistence type="predicted"/>
<evidence type="ECO:0000313" key="3">
    <source>
        <dbReference type="Proteomes" id="UP000886724"/>
    </source>
</evidence>